<dbReference type="InterPro" id="IPR036871">
    <property type="entry name" value="PX_dom_sf"/>
</dbReference>
<keyword evidence="2" id="KW-0677">Repeat</keyword>
<proteinExistence type="predicted"/>
<evidence type="ECO:0000256" key="4">
    <source>
        <dbReference type="ARBA" id="ARBA00022833"/>
    </source>
</evidence>
<dbReference type="Proteomes" id="UP000290289">
    <property type="component" value="Chromosome 14"/>
</dbReference>
<accession>A0A498I815</accession>
<dbReference type="GO" id="GO:0016020">
    <property type="term" value="C:membrane"/>
    <property type="evidence" value="ECO:0007669"/>
    <property type="project" value="UniProtKB-ARBA"/>
</dbReference>
<dbReference type="EMBL" id="RDQH01000340">
    <property type="protein sequence ID" value="RXH77651.1"/>
    <property type="molecule type" value="Genomic_DNA"/>
</dbReference>
<feature type="compositionally biased region" description="Low complexity" evidence="5">
    <location>
        <begin position="33"/>
        <end position="47"/>
    </location>
</feature>
<dbReference type="CDD" id="cd06093">
    <property type="entry name" value="PX_domain"/>
    <property type="match status" value="1"/>
</dbReference>
<feature type="compositionally biased region" description="Basic and acidic residues" evidence="5">
    <location>
        <begin position="230"/>
        <end position="244"/>
    </location>
</feature>
<keyword evidence="1" id="KW-0479">Metal-binding</keyword>
<evidence type="ECO:0000256" key="1">
    <source>
        <dbReference type="ARBA" id="ARBA00022723"/>
    </source>
</evidence>
<evidence type="ECO:0000313" key="7">
    <source>
        <dbReference type="EMBL" id="RXH77651.1"/>
    </source>
</evidence>
<evidence type="ECO:0000259" key="6">
    <source>
        <dbReference type="PROSITE" id="PS50195"/>
    </source>
</evidence>
<protein>
    <recommendedName>
        <fullName evidence="6">PX domain-containing protein</fullName>
    </recommendedName>
</protein>
<dbReference type="SMART" id="SM01175">
    <property type="entry name" value="DUF4206"/>
    <property type="match status" value="1"/>
</dbReference>
<dbReference type="SMART" id="SM00312">
    <property type="entry name" value="PX"/>
    <property type="match status" value="1"/>
</dbReference>
<dbReference type="Pfam" id="PF13901">
    <property type="entry name" value="RH_dom"/>
    <property type="match status" value="1"/>
</dbReference>
<dbReference type="InterPro" id="IPR001683">
    <property type="entry name" value="PX_dom"/>
</dbReference>
<feature type="region of interest" description="Disordered" evidence="5">
    <location>
        <begin position="175"/>
        <end position="195"/>
    </location>
</feature>
<dbReference type="STRING" id="3750.A0A498I815"/>
<dbReference type="GO" id="GO:0035091">
    <property type="term" value="F:phosphatidylinositol binding"/>
    <property type="evidence" value="ECO:0007669"/>
    <property type="project" value="InterPro"/>
</dbReference>
<keyword evidence="4" id="KW-0862">Zinc</keyword>
<keyword evidence="8" id="KW-1185">Reference proteome</keyword>
<feature type="compositionally biased region" description="Polar residues" evidence="5">
    <location>
        <begin position="337"/>
        <end position="359"/>
    </location>
</feature>
<feature type="region of interest" description="Disordered" evidence="5">
    <location>
        <begin position="1115"/>
        <end position="1137"/>
    </location>
</feature>
<organism evidence="7 8">
    <name type="scientific">Malus domestica</name>
    <name type="common">Apple</name>
    <name type="synonym">Pyrus malus</name>
    <dbReference type="NCBI Taxonomy" id="3750"/>
    <lineage>
        <taxon>Eukaryota</taxon>
        <taxon>Viridiplantae</taxon>
        <taxon>Streptophyta</taxon>
        <taxon>Embryophyta</taxon>
        <taxon>Tracheophyta</taxon>
        <taxon>Spermatophyta</taxon>
        <taxon>Magnoliopsida</taxon>
        <taxon>eudicotyledons</taxon>
        <taxon>Gunneridae</taxon>
        <taxon>Pentapetalae</taxon>
        <taxon>rosids</taxon>
        <taxon>fabids</taxon>
        <taxon>Rosales</taxon>
        <taxon>Rosaceae</taxon>
        <taxon>Amygdaloideae</taxon>
        <taxon>Maleae</taxon>
        <taxon>Malus</taxon>
    </lineage>
</organism>
<dbReference type="Pfam" id="PF00787">
    <property type="entry name" value="PX"/>
    <property type="match status" value="1"/>
</dbReference>
<name>A0A498I815_MALDO</name>
<dbReference type="PANTHER" id="PTHR12326:SF3">
    <property type="entry name" value="DIFFERENTIALLY EXPRESSED IN FDCP 8 HOMOLOG"/>
    <property type="match status" value="1"/>
</dbReference>
<gene>
    <name evidence="7" type="ORF">DVH24_039622</name>
</gene>
<feature type="region of interest" description="Disordered" evidence="5">
    <location>
        <begin position="337"/>
        <end position="362"/>
    </location>
</feature>
<dbReference type="AlphaFoldDB" id="A0A498I815"/>
<evidence type="ECO:0000256" key="5">
    <source>
        <dbReference type="SAM" id="MobiDB-lite"/>
    </source>
</evidence>
<feature type="region of interest" description="Disordered" evidence="5">
    <location>
        <begin position="1"/>
        <end position="50"/>
    </location>
</feature>
<dbReference type="PANTHER" id="PTHR12326">
    <property type="entry name" value="PLECKSTRIN HOMOLOGY DOMAIN CONTAINING PROTEIN"/>
    <property type="match status" value="1"/>
</dbReference>
<dbReference type="SUPFAM" id="SSF64268">
    <property type="entry name" value="PX domain"/>
    <property type="match status" value="1"/>
</dbReference>
<evidence type="ECO:0000313" key="8">
    <source>
        <dbReference type="Proteomes" id="UP000290289"/>
    </source>
</evidence>
<dbReference type="InterPro" id="IPR051366">
    <property type="entry name" value="DEF8"/>
</dbReference>
<reference evidence="7 8" key="1">
    <citation type="submission" date="2018-10" db="EMBL/GenBank/DDBJ databases">
        <title>A high-quality apple genome assembly.</title>
        <authorList>
            <person name="Hu J."/>
        </authorList>
    </citation>
    <scope>NUCLEOTIDE SEQUENCE [LARGE SCALE GENOMIC DNA]</scope>
    <source>
        <strain evidence="8">cv. HFTH1</strain>
        <tissue evidence="7">Young leaf</tissue>
    </source>
</reference>
<dbReference type="GO" id="GO:0005768">
    <property type="term" value="C:endosome"/>
    <property type="evidence" value="ECO:0007669"/>
    <property type="project" value="UniProtKB-ARBA"/>
</dbReference>
<evidence type="ECO:0000256" key="3">
    <source>
        <dbReference type="ARBA" id="ARBA00022771"/>
    </source>
</evidence>
<feature type="domain" description="PX" evidence="6">
    <location>
        <begin position="667"/>
        <end position="787"/>
    </location>
</feature>
<dbReference type="InterPro" id="IPR025258">
    <property type="entry name" value="RH_dom"/>
</dbReference>
<feature type="region of interest" description="Disordered" evidence="5">
    <location>
        <begin position="426"/>
        <end position="459"/>
    </location>
</feature>
<feature type="compositionally biased region" description="Basic and acidic residues" evidence="5">
    <location>
        <begin position="1115"/>
        <end position="1124"/>
    </location>
</feature>
<dbReference type="PROSITE" id="PS50195">
    <property type="entry name" value="PX"/>
    <property type="match status" value="1"/>
</dbReference>
<feature type="region of interest" description="Disordered" evidence="5">
    <location>
        <begin position="213"/>
        <end position="288"/>
    </location>
</feature>
<dbReference type="Gene3D" id="3.30.1520.10">
    <property type="entry name" value="Phox-like domain"/>
    <property type="match status" value="1"/>
</dbReference>
<keyword evidence="3" id="KW-0863">Zinc-finger</keyword>
<evidence type="ECO:0000256" key="2">
    <source>
        <dbReference type="ARBA" id="ARBA00022737"/>
    </source>
</evidence>
<comment type="caution">
    <text evidence="7">The sequence shown here is derived from an EMBL/GenBank/DDBJ whole genome shotgun (WGS) entry which is preliminary data.</text>
</comment>
<sequence length="1137" mass="125554">MIDGETTAGASSPDPSIPLDPKSDGVGDGGNFDGDVSPRSPPSRYSSFGESEYERYCSANSMMGKPSMCSAITVFSDFPEPKFGSLKSWRLGEESGGLDNFSLGGRIERNREDRRVLSSGRIEFGKEDGSIGGRRTANYGSSGLELYGNEDAGGAHDVDELMSWKLESGSSGLRGGLDVKYGSDNSDEDSEKGTEVWRGVVGSDSVGAGVAAQETNDSKGVGIGNQFVPKVEELDGGEIGREEGTSNEYSEEEGSMYNYGSDDERKSGFSQQRNVHHYQQEKPQNENPFLINTSVAFGSDDWDDFMEETGGSNLDSFTNIFEDRRGEKVETKRKVSNSTSITSVEHQNACQTEQGNDLTDVQPGCKQVQADSKSVEDVNSSMKLASSPSFLETDRVEDVKDIPVASYQVQAVADLVEFTKSSCTTPTGFQNVQEPGLEDSRDIPLTNNQVPGSDESAKHNKDSLVGNVLELQPDPQAKEIPDKKVLSILDNGVSDVHTYMNIGEVLGTDHGQDLEQKKLGTLKVKLDPLSNISTNKISIYSTRTSGNRKTEFLEDHKPSTLPSTFENNTTKSPVSEDILEEYPMPVKTDNFELNEFYDEFVNEMEEILLDSAESPGARFTHSNRFLQSQQYLPVRDGGSTASTSGTDDAHLFKQHSLRIDGVEVVGARQKKGDVSFSERLVGVKEYTVYKIKVLSGEDQWEVERRYRDFFTLYRRLKTFFSDHGWDLPSPWSAVEKESRKIFGNASPDVIAERSVLIQECLRSVLHYRFFSSPPSALVWFLSPQDSVPSSLESYTPESLTRRADTEDISTLGKTISLIVEIRQSKSLKQMLEAQHYTCAGCHKHFDDGRTLIQDFAQTLGWGKPRLCEYTGQLFCSSCHTNEIAIIPARVLHNWDFTQYPVSQYAKSYLDSIHDQPMLCVSAVNPFLFSKVPALLNVMGVRKKIGTILPYVRCPFRRSINKGFGSRRYLLESNDFFALRDLIDLSKGAFAVLPVIVETALRKILDHITEQCLICCDVGVPCGARQACSDPSSLIFPFQEDEIERCPSCESVFHKPCLRKVMDCTCGARLREDEPAQLIKRASSGVSAEISGLLDLFGGGSGSGLLSGLFSKVKPEKPREHKDSDNVILMGSLPSTSL</sequence>
<dbReference type="GO" id="GO:0008270">
    <property type="term" value="F:zinc ion binding"/>
    <property type="evidence" value="ECO:0007669"/>
    <property type="project" value="UniProtKB-KW"/>
</dbReference>